<gene>
    <name evidence="2" type="ORF">JYZ213_LOCUS29718</name>
</gene>
<dbReference type="InterPro" id="IPR013780">
    <property type="entry name" value="Glyco_hydro_b"/>
</dbReference>
<dbReference type="GO" id="GO:0005737">
    <property type="term" value="C:cytoplasm"/>
    <property type="evidence" value="ECO:0007669"/>
    <property type="project" value="TreeGrafter"/>
</dbReference>
<dbReference type="EMBL" id="CAJNOG010000460">
    <property type="protein sequence ID" value="CAF1252923.1"/>
    <property type="molecule type" value="Genomic_DNA"/>
</dbReference>
<dbReference type="GO" id="GO:0005975">
    <property type="term" value="P:carbohydrate metabolic process"/>
    <property type="evidence" value="ECO:0007669"/>
    <property type="project" value="InterPro"/>
</dbReference>
<dbReference type="Pfam" id="PF02806">
    <property type="entry name" value="Alpha-amylase_C"/>
    <property type="match status" value="1"/>
</dbReference>
<evidence type="ECO:0000313" key="2">
    <source>
        <dbReference type="EMBL" id="CAF1252923.1"/>
    </source>
</evidence>
<dbReference type="PANTHER" id="PTHR43651">
    <property type="entry name" value="1,4-ALPHA-GLUCAN-BRANCHING ENZYME"/>
    <property type="match status" value="1"/>
</dbReference>
<dbReference type="InterPro" id="IPR017853">
    <property type="entry name" value="GH"/>
</dbReference>
<dbReference type="SUPFAM" id="SSF51011">
    <property type="entry name" value="Glycosyl hydrolase domain"/>
    <property type="match status" value="1"/>
</dbReference>
<dbReference type="GO" id="GO:0003844">
    <property type="term" value="F:1,4-alpha-glucan branching enzyme activity"/>
    <property type="evidence" value="ECO:0007669"/>
    <property type="project" value="TreeGrafter"/>
</dbReference>
<feature type="domain" description="Alpha-amylase/branching enzyme C-terminal all beta" evidence="1">
    <location>
        <begin position="292"/>
        <end position="383"/>
    </location>
</feature>
<comment type="caution">
    <text evidence="2">The sequence shown here is derived from an EMBL/GenBank/DDBJ whole genome shotgun (WGS) entry which is preliminary data.</text>
</comment>
<sequence length="388" mass="45936">MGFTHVEMYGILEHTDRWEYAYQVSYYFTSCRFNGQCDDLKYLIDNLHQNNIGIILDWVPTHFKHYHFFHQYSTSLHEYDGTNLYASSPSQWWTLYFDFDKEETRRFLFASALYFLDRLHFDGIRFDANFGWSNNARNFLRTPYAERPAHWKEKILDTLNYARWSEDKMICTASHDDTETGPLNSRNILLNCASHAPNEMDKFADLRNFFAWQICSPSRGYLIHMGDELVQPISWFQRCFQGKSSMDWSLPNSISIHGQIQKFIRDLNHLYIHYPQFWEYGEEGYSLIYKYAQNLIIAYHRGISDNHRIAVIHNFSNHAYTSYDIPLPKSDPNIERIQNVKEIFNTNQLKYGGSGTFHNEQIEINRNNMILTVALPPLSTIILDETLI</sequence>
<proteinExistence type="predicted"/>
<dbReference type="SUPFAM" id="SSF51445">
    <property type="entry name" value="(Trans)glycosidases"/>
    <property type="match status" value="1"/>
</dbReference>
<dbReference type="GO" id="GO:0043169">
    <property type="term" value="F:cation binding"/>
    <property type="evidence" value="ECO:0007669"/>
    <property type="project" value="InterPro"/>
</dbReference>
<reference evidence="2" key="1">
    <citation type="submission" date="2021-02" db="EMBL/GenBank/DDBJ databases">
        <authorList>
            <person name="Nowell W R."/>
        </authorList>
    </citation>
    <scope>NUCLEOTIDE SEQUENCE</scope>
</reference>
<dbReference type="AlphaFoldDB" id="A0A815A5J1"/>
<evidence type="ECO:0000259" key="1">
    <source>
        <dbReference type="Pfam" id="PF02806"/>
    </source>
</evidence>
<evidence type="ECO:0000313" key="3">
    <source>
        <dbReference type="Proteomes" id="UP000663845"/>
    </source>
</evidence>
<organism evidence="2 3">
    <name type="scientific">Adineta steineri</name>
    <dbReference type="NCBI Taxonomy" id="433720"/>
    <lineage>
        <taxon>Eukaryota</taxon>
        <taxon>Metazoa</taxon>
        <taxon>Spiralia</taxon>
        <taxon>Gnathifera</taxon>
        <taxon>Rotifera</taxon>
        <taxon>Eurotatoria</taxon>
        <taxon>Bdelloidea</taxon>
        <taxon>Adinetida</taxon>
        <taxon>Adinetidae</taxon>
        <taxon>Adineta</taxon>
    </lineage>
</organism>
<dbReference type="Proteomes" id="UP000663845">
    <property type="component" value="Unassembled WGS sequence"/>
</dbReference>
<accession>A0A815A5J1</accession>
<dbReference type="PANTHER" id="PTHR43651:SF3">
    <property type="entry name" value="1,4-ALPHA-GLUCAN-BRANCHING ENZYME"/>
    <property type="match status" value="1"/>
</dbReference>
<dbReference type="InterPro" id="IPR006048">
    <property type="entry name" value="A-amylase/branching_C"/>
</dbReference>
<dbReference type="Gene3D" id="2.60.40.1180">
    <property type="entry name" value="Golgi alpha-mannosidase II"/>
    <property type="match status" value="1"/>
</dbReference>
<protein>
    <recommendedName>
        <fullName evidence="1">Alpha-amylase/branching enzyme C-terminal all beta domain-containing protein</fullName>
    </recommendedName>
</protein>
<dbReference type="Gene3D" id="3.20.20.80">
    <property type="entry name" value="Glycosidases"/>
    <property type="match status" value="1"/>
</dbReference>
<name>A0A815A5J1_9BILA</name>